<sequence>MLEITQILFRVNQCREDGRQGNLRSLRAFRWSSENLTGYDAVPPELQNKKEKTFLFCVPRLPSRLRTLIFPLDAALAGPLVQAAGHRSI</sequence>
<proteinExistence type="predicted"/>
<reference evidence="1 2" key="1">
    <citation type="journal article" date="2016" name="Int. J. Syst. Evol. Microbiol.">
        <title>Labrenzia salina sp. nov., isolated from the rhizosphere of the halophyte Arthrocnemum macrostachyum.</title>
        <authorList>
            <person name="Camacho M."/>
            <person name="Redondo-Gomez S."/>
            <person name="Rodriguez-Llorente I."/>
            <person name="Rohde M."/>
            <person name="Sproer C."/>
            <person name="Schumann P."/>
            <person name="Klenk H.P."/>
            <person name="Montero-Calasanz M.D.C."/>
        </authorList>
    </citation>
    <scope>NUCLEOTIDE SEQUENCE [LARGE SCALE GENOMIC DNA]</scope>
    <source>
        <strain evidence="1 2">DSM 29163</strain>
    </source>
</reference>
<evidence type="ECO:0000313" key="2">
    <source>
        <dbReference type="Proteomes" id="UP001300261"/>
    </source>
</evidence>
<gene>
    <name evidence="1" type="ORF">ON753_07320</name>
</gene>
<dbReference type="EMBL" id="JAPEVI010000003">
    <property type="protein sequence ID" value="MCX2722216.1"/>
    <property type="molecule type" value="Genomic_DNA"/>
</dbReference>
<evidence type="ECO:0000313" key="1">
    <source>
        <dbReference type="EMBL" id="MCX2722216.1"/>
    </source>
</evidence>
<name>A0ABT3QZF9_9HYPH</name>
<keyword evidence="2" id="KW-1185">Reference proteome</keyword>
<organism evidence="1 2">
    <name type="scientific">Roseibium salinum</name>
    <dbReference type="NCBI Taxonomy" id="1604349"/>
    <lineage>
        <taxon>Bacteria</taxon>
        <taxon>Pseudomonadati</taxon>
        <taxon>Pseudomonadota</taxon>
        <taxon>Alphaproteobacteria</taxon>
        <taxon>Hyphomicrobiales</taxon>
        <taxon>Stappiaceae</taxon>
        <taxon>Roseibium</taxon>
    </lineage>
</organism>
<accession>A0ABT3QZF9</accession>
<comment type="caution">
    <text evidence="1">The sequence shown here is derived from an EMBL/GenBank/DDBJ whole genome shotgun (WGS) entry which is preliminary data.</text>
</comment>
<dbReference type="RefSeq" id="WP_265961910.1">
    <property type="nucleotide sequence ID" value="NZ_JAPEVI010000003.1"/>
</dbReference>
<dbReference type="Proteomes" id="UP001300261">
    <property type="component" value="Unassembled WGS sequence"/>
</dbReference>
<protein>
    <submittedName>
        <fullName evidence="1">Uncharacterized protein</fullName>
    </submittedName>
</protein>